<dbReference type="InterPro" id="IPR013820">
    <property type="entry name" value="ATP_PRibTrfase_cat"/>
</dbReference>
<evidence type="ECO:0000256" key="4">
    <source>
        <dbReference type="ARBA" id="ARBA00020998"/>
    </source>
</evidence>
<evidence type="ECO:0000256" key="8">
    <source>
        <dbReference type="ARBA" id="ARBA00023102"/>
    </source>
</evidence>
<evidence type="ECO:0000256" key="1">
    <source>
        <dbReference type="ARBA" id="ARBA00000915"/>
    </source>
</evidence>
<keyword evidence="7" id="KW-0808">Transferase</keyword>
<dbReference type="PANTHER" id="PTHR21403">
    <property type="entry name" value="ATP PHOSPHORIBOSYLTRANSFERASE ATP-PRTASE"/>
    <property type="match status" value="1"/>
</dbReference>
<evidence type="ECO:0000256" key="5">
    <source>
        <dbReference type="ARBA" id="ARBA00022605"/>
    </source>
</evidence>
<evidence type="ECO:0000259" key="10">
    <source>
        <dbReference type="Pfam" id="PF01634"/>
    </source>
</evidence>
<protein>
    <recommendedName>
        <fullName evidence="4">ATP phosphoribosyltransferase</fullName>
        <ecNumber evidence="3">2.4.2.17</ecNumber>
    </recommendedName>
</protein>
<dbReference type="EC" id="2.4.2.17" evidence="3"/>
<dbReference type="Gene3D" id="3.40.190.10">
    <property type="entry name" value="Periplasmic binding protein-like II"/>
    <property type="match status" value="2"/>
</dbReference>
<dbReference type="GO" id="GO:0003879">
    <property type="term" value="F:ATP phosphoribosyltransferase activity"/>
    <property type="evidence" value="ECO:0007669"/>
    <property type="project" value="UniProtKB-EC"/>
</dbReference>
<dbReference type="InterPro" id="IPR001348">
    <property type="entry name" value="ATP_PRibTrfase_HisG"/>
</dbReference>
<evidence type="ECO:0000256" key="3">
    <source>
        <dbReference type="ARBA" id="ARBA00011946"/>
    </source>
</evidence>
<evidence type="ECO:0000313" key="12">
    <source>
        <dbReference type="Proteomes" id="UP000663602"/>
    </source>
</evidence>
<dbReference type="GO" id="GO:0005737">
    <property type="term" value="C:cytoplasm"/>
    <property type="evidence" value="ECO:0007669"/>
    <property type="project" value="InterPro"/>
</dbReference>
<dbReference type="Proteomes" id="UP000663602">
    <property type="component" value="Chromosome"/>
</dbReference>
<evidence type="ECO:0000256" key="9">
    <source>
        <dbReference type="ARBA" id="ARBA00024861"/>
    </source>
</evidence>
<sequence>MLKIGVKSGRILKLLIHKYKKKLQISNKRKLTITNNQNTIKFIIIHEKDLNFYFNNNIINYAIIGLDNYIENNMKYKYTKIKLFKCKLCLITKNNNKNTNNLTCTKYTHISTHILPSTTKIKKINGAVESCLTNQLCTYIIDIVDTGATLKANKLTQTKILKSIYSVLLFKKYKKNSKLKQLKNFFKKCKK</sequence>
<keyword evidence="5" id="KW-0028">Amino-acid biosynthesis</keyword>
<evidence type="ECO:0000313" key="11">
    <source>
        <dbReference type="EMBL" id="QSW37764.1"/>
    </source>
</evidence>
<accession>A0A974X777</accession>
<dbReference type="Pfam" id="PF01634">
    <property type="entry name" value="HisG"/>
    <property type="match status" value="1"/>
</dbReference>
<gene>
    <name evidence="11" type="ORF">JSR02_00385</name>
</gene>
<evidence type="ECO:0000256" key="2">
    <source>
        <dbReference type="ARBA" id="ARBA00004667"/>
    </source>
</evidence>
<comment type="catalytic activity">
    <reaction evidence="1">
        <text>1-(5-phospho-beta-D-ribosyl)-ATP + diphosphate = 5-phospho-alpha-D-ribose 1-diphosphate + ATP</text>
        <dbReference type="Rhea" id="RHEA:18473"/>
        <dbReference type="ChEBI" id="CHEBI:30616"/>
        <dbReference type="ChEBI" id="CHEBI:33019"/>
        <dbReference type="ChEBI" id="CHEBI:58017"/>
        <dbReference type="ChEBI" id="CHEBI:73183"/>
        <dbReference type="EC" id="2.4.2.17"/>
    </reaction>
</comment>
<comment type="pathway">
    <text evidence="2">Amino-acid biosynthesis; L-histidine biosynthesis; L-histidine from 5-phospho-alpha-D-ribose 1-diphosphate: step 1/9.</text>
</comment>
<dbReference type="GO" id="GO:0000105">
    <property type="term" value="P:L-histidine biosynthetic process"/>
    <property type="evidence" value="ECO:0007669"/>
    <property type="project" value="UniProtKB-KW"/>
</dbReference>
<keyword evidence="6" id="KW-0328">Glycosyltransferase</keyword>
<feature type="domain" description="ATP phosphoribosyltransferase catalytic" evidence="10">
    <location>
        <begin position="48"/>
        <end position="187"/>
    </location>
</feature>
<evidence type="ECO:0000256" key="7">
    <source>
        <dbReference type="ARBA" id="ARBA00022679"/>
    </source>
</evidence>
<keyword evidence="8" id="KW-0368">Histidine biosynthesis</keyword>
<reference evidence="11" key="1">
    <citation type="submission" date="2021-02" db="EMBL/GenBank/DDBJ databases">
        <authorList>
            <person name="Franco D."/>
        </authorList>
    </citation>
    <scope>NUCLEOTIDE SEQUENCE</scope>
    <source>
        <strain evidence="11">DICMUL</strain>
    </source>
</reference>
<reference evidence="11" key="2">
    <citation type="submission" date="2021-03" db="EMBL/GenBank/DDBJ databases">
        <title>Alternative transmission patterns in independently acquired nutritional co-symbionts of Dictyopharidae planthoppers.</title>
        <authorList>
            <person name="Michalik A."/>
            <person name="Lukasik P."/>
        </authorList>
    </citation>
    <scope>NUCLEOTIDE SEQUENCE</scope>
    <source>
        <strain evidence="11">DICMUL</strain>
    </source>
</reference>
<proteinExistence type="predicted"/>
<name>A0A974X777_9PROT</name>
<dbReference type="PANTHER" id="PTHR21403:SF8">
    <property type="entry name" value="ATP PHOSPHORIBOSYLTRANSFERASE"/>
    <property type="match status" value="1"/>
</dbReference>
<evidence type="ECO:0000256" key="6">
    <source>
        <dbReference type="ARBA" id="ARBA00022676"/>
    </source>
</evidence>
<dbReference type="SUPFAM" id="SSF53850">
    <property type="entry name" value="Periplasmic binding protein-like II"/>
    <property type="match status" value="1"/>
</dbReference>
<dbReference type="AlphaFoldDB" id="A0A974X777"/>
<comment type="function">
    <text evidence="9">Catalyzes the condensation of ATP and 5-phosphoribose 1-diphosphate to form N'-(5'-phosphoribosyl)-ATP (PR-ATP). Has a crucial role in the pathway because the rate of histidine biosynthesis seems to be controlled primarily by regulation of HisG enzymatic activity.</text>
</comment>
<organism evidence="11 12">
    <name type="scientific">Candidatus Vidania fulgoroideorum</name>
    <dbReference type="NCBI Taxonomy" id="881286"/>
    <lineage>
        <taxon>Bacteria</taxon>
        <taxon>Pseudomonadati</taxon>
        <taxon>Pseudomonadota</taxon>
        <taxon>Betaproteobacteria</taxon>
        <taxon>Candidatus Vidania</taxon>
    </lineage>
</organism>
<dbReference type="EMBL" id="CP071410">
    <property type="protein sequence ID" value="QSW37764.1"/>
    <property type="molecule type" value="Genomic_DNA"/>
</dbReference>